<dbReference type="EMBL" id="NBSK02000001">
    <property type="protein sequence ID" value="KAJ0226748.1"/>
    <property type="molecule type" value="Genomic_DNA"/>
</dbReference>
<keyword evidence="1" id="KW-1133">Transmembrane helix</keyword>
<reference evidence="2 3" key="1">
    <citation type="journal article" date="2017" name="Nat. Commun.">
        <title>Genome assembly with in vitro proximity ligation data and whole-genome triplication in lettuce.</title>
        <authorList>
            <person name="Reyes-Chin-Wo S."/>
            <person name="Wang Z."/>
            <person name="Yang X."/>
            <person name="Kozik A."/>
            <person name="Arikit S."/>
            <person name="Song C."/>
            <person name="Xia L."/>
            <person name="Froenicke L."/>
            <person name="Lavelle D.O."/>
            <person name="Truco M.J."/>
            <person name="Xia R."/>
            <person name="Zhu S."/>
            <person name="Xu C."/>
            <person name="Xu H."/>
            <person name="Xu X."/>
            <person name="Cox K."/>
            <person name="Korf I."/>
            <person name="Meyers B.C."/>
            <person name="Michelmore R.W."/>
        </authorList>
    </citation>
    <scope>NUCLEOTIDE SEQUENCE [LARGE SCALE GENOMIC DNA]</scope>
    <source>
        <strain evidence="3">cv. Salinas</strain>
        <tissue evidence="2">Seedlings</tissue>
    </source>
</reference>
<keyword evidence="1" id="KW-0812">Transmembrane</keyword>
<keyword evidence="1" id="KW-0472">Membrane</keyword>
<sequence length="82" mass="8799">MPLDSVSLSLSLSLSLSSIVATKINHLVFLNATTTPTHLATISVSNSGLPFQPTGFLICVVLFWVFLNNMLQRSSPPPLTSN</sequence>
<feature type="transmembrane region" description="Helical" evidence="1">
    <location>
        <begin position="49"/>
        <end position="67"/>
    </location>
</feature>
<gene>
    <name evidence="2" type="ORF">LSAT_V11C100037020</name>
</gene>
<name>A0A9R1WRI0_LACSA</name>
<evidence type="ECO:0000313" key="3">
    <source>
        <dbReference type="Proteomes" id="UP000235145"/>
    </source>
</evidence>
<dbReference type="Proteomes" id="UP000235145">
    <property type="component" value="Unassembled WGS sequence"/>
</dbReference>
<accession>A0A9R1WRI0</accession>
<evidence type="ECO:0000313" key="2">
    <source>
        <dbReference type="EMBL" id="KAJ0226748.1"/>
    </source>
</evidence>
<evidence type="ECO:0000256" key="1">
    <source>
        <dbReference type="SAM" id="Phobius"/>
    </source>
</evidence>
<dbReference type="AlphaFoldDB" id="A0A9R1WRI0"/>
<organism evidence="2 3">
    <name type="scientific">Lactuca sativa</name>
    <name type="common">Garden lettuce</name>
    <dbReference type="NCBI Taxonomy" id="4236"/>
    <lineage>
        <taxon>Eukaryota</taxon>
        <taxon>Viridiplantae</taxon>
        <taxon>Streptophyta</taxon>
        <taxon>Embryophyta</taxon>
        <taxon>Tracheophyta</taxon>
        <taxon>Spermatophyta</taxon>
        <taxon>Magnoliopsida</taxon>
        <taxon>eudicotyledons</taxon>
        <taxon>Gunneridae</taxon>
        <taxon>Pentapetalae</taxon>
        <taxon>asterids</taxon>
        <taxon>campanulids</taxon>
        <taxon>Asterales</taxon>
        <taxon>Asteraceae</taxon>
        <taxon>Cichorioideae</taxon>
        <taxon>Cichorieae</taxon>
        <taxon>Lactucinae</taxon>
        <taxon>Lactuca</taxon>
    </lineage>
</organism>
<comment type="caution">
    <text evidence="2">The sequence shown here is derived from an EMBL/GenBank/DDBJ whole genome shotgun (WGS) entry which is preliminary data.</text>
</comment>
<proteinExistence type="predicted"/>
<keyword evidence="3" id="KW-1185">Reference proteome</keyword>
<protein>
    <submittedName>
        <fullName evidence="2">Uncharacterized protein</fullName>
    </submittedName>
</protein>